<dbReference type="InterPro" id="IPR036397">
    <property type="entry name" value="RNaseH_sf"/>
</dbReference>
<dbReference type="GO" id="GO:0003676">
    <property type="term" value="F:nucleic acid binding"/>
    <property type="evidence" value="ECO:0007669"/>
    <property type="project" value="InterPro"/>
</dbReference>
<evidence type="ECO:0000313" key="3">
    <source>
        <dbReference type="Proteomes" id="UP000596192"/>
    </source>
</evidence>
<protein>
    <submittedName>
        <fullName evidence="2">Transposase</fullName>
    </submittedName>
</protein>
<reference evidence="2 3" key="1">
    <citation type="submission" date="2020-12" db="EMBL/GenBank/DDBJ databases">
        <title>Genomic Analysis and Response surface optimization of nitrogen-fixing conditions for A. chroococcum strain HR1, Isolation from rhizosphere soil.</title>
        <authorList>
            <person name="Li J."/>
            <person name="Yang H."/>
            <person name="Liu H."/>
            <person name="Wang C."/>
            <person name="Tian Y."/>
            <person name="Lu X.Y."/>
        </authorList>
    </citation>
    <scope>NUCLEOTIDE SEQUENCE [LARGE SCALE GENOMIC DNA]</scope>
    <source>
        <strain evidence="2 3">HR1</strain>
    </source>
</reference>
<organism evidence="2 3">
    <name type="scientific">Azotobacter chroococcum</name>
    <dbReference type="NCBI Taxonomy" id="353"/>
    <lineage>
        <taxon>Bacteria</taxon>
        <taxon>Pseudomonadati</taxon>
        <taxon>Pseudomonadota</taxon>
        <taxon>Gammaproteobacteria</taxon>
        <taxon>Pseudomonadales</taxon>
        <taxon>Pseudomonadaceae</taxon>
        <taxon>Azotobacter</taxon>
    </lineage>
</organism>
<dbReference type="InterPro" id="IPR038717">
    <property type="entry name" value="Tc1-like_DDE_dom"/>
</dbReference>
<dbReference type="AlphaFoldDB" id="A0AAP9YEQ7"/>
<accession>A0AAP9YEQ7</accession>
<dbReference type="EMBL" id="CP066310">
    <property type="protein sequence ID" value="QQE89514.1"/>
    <property type="molecule type" value="Genomic_DNA"/>
</dbReference>
<dbReference type="Pfam" id="PF13358">
    <property type="entry name" value="DDE_3"/>
    <property type="match status" value="1"/>
</dbReference>
<name>A0AAP9YEQ7_9GAMM</name>
<sequence>MLYAWSPVGQPLELPAFSRGRRLNVLGFLSRQGKLIHHTATATVTTEVVIEAFGRLIGQKSLEAFAVVVLDNASVHRSALFQRKRLEWRAQRIHVVFLPMYSPELNLIKMLWRKIKYEWLPLSAYQSFPSLSSHVHRVLSGYGKEYRINFV</sequence>
<evidence type="ECO:0000313" key="2">
    <source>
        <dbReference type="EMBL" id="QQE89514.1"/>
    </source>
</evidence>
<evidence type="ECO:0000259" key="1">
    <source>
        <dbReference type="Pfam" id="PF13358"/>
    </source>
</evidence>
<gene>
    <name evidence="2" type="ORF">GKQ51_03945</name>
</gene>
<feature type="domain" description="Tc1-like transposase DDE" evidence="1">
    <location>
        <begin position="3"/>
        <end position="131"/>
    </location>
</feature>
<proteinExistence type="predicted"/>
<dbReference type="Proteomes" id="UP000596192">
    <property type="component" value="Chromosome"/>
</dbReference>
<dbReference type="Gene3D" id="3.30.420.10">
    <property type="entry name" value="Ribonuclease H-like superfamily/Ribonuclease H"/>
    <property type="match status" value="1"/>
</dbReference>